<accession>A0ABR5NA59</accession>
<reference evidence="8 9" key="1">
    <citation type="submission" date="2015-09" db="EMBL/GenBank/DDBJ databases">
        <title>Genome sequencing project for genomic taxonomy and phylogenomics of Bacillus-like bacteria.</title>
        <authorList>
            <person name="Liu B."/>
            <person name="Wang J."/>
            <person name="Zhu Y."/>
            <person name="Liu G."/>
            <person name="Chen Q."/>
            <person name="Chen Z."/>
            <person name="Lan J."/>
            <person name="Che J."/>
            <person name="Ge C."/>
            <person name="Shi H."/>
            <person name="Pan Z."/>
            <person name="Liu X."/>
        </authorList>
    </citation>
    <scope>NUCLEOTIDE SEQUENCE [LARGE SCALE GENOMIC DNA]</scope>
    <source>
        <strain evidence="8 9">DSM 8552</strain>
    </source>
</reference>
<dbReference type="PANTHER" id="PTHR30389:SF17">
    <property type="entry name" value="L(+)-TARTRATE DEHYDRATASE SUBUNIT ALPHA-RELATED"/>
    <property type="match status" value="1"/>
</dbReference>
<evidence type="ECO:0000256" key="1">
    <source>
        <dbReference type="ARBA" id="ARBA00008876"/>
    </source>
</evidence>
<keyword evidence="2" id="KW-0004">4Fe-4S</keyword>
<comment type="caution">
    <text evidence="8">The sequence shown here is derived from an EMBL/GenBank/DDBJ whole genome shotgun (WGS) entry which is preliminary data.</text>
</comment>
<gene>
    <name evidence="8" type="ORF">AN963_01080</name>
</gene>
<keyword evidence="3" id="KW-0479">Metal-binding</keyword>
<evidence type="ECO:0000259" key="7">
    <source>
        <dbReference type="Pfam" id="PF05681"/>
    </source>
</evidence>
<keyword evidence="9" id="KW-1185">Reference proteome</keyword>
<name>A0ABR5NA59_BRECH</name>
<dbReference type="PANTHER" id="PTHR30389">
    <property type="entry name" value="FUMARATE HYDRATASE-RELATED"/>
    <property type="match status" value="1"/>
</dbReference>
<evidence type="ECO:0000313" key="9">
    <source>
        <dbReference type="Proteomes" id="UP000051063"/>
    </source>
</evidence>
<protein>
    <submittedName>
        <fullName evidence="8">Fumarate hydratase</fullName>
        <ecNumber evidence="8">4.2.1.2</ecNumber>
    </submittedName>
</protein>
<dbReference type="NCBIfam" id="NF004885">
    <property type="entry name" value="PRK06246.1"/>
    <property type="match status" value="1"/>
</dbReference>
<evidence type="ECO:0000256" key="2">
    <source>
        <dbReference type="ARBA" id="ARBA00022485"/>
    </source>
</evidence>
<dbReference type="EC" id="4.2.1.2" evidence="8"/>
<dbReference type="RefSeq" id="WP_055742718.1">
    <property type="nucleotide sequence ID" value="NZ_LJJB01000007.1"/>
</dbReference>
<keyword evidence="6 8" id="KW-0456">Lyase</keyword>
<proteinExistence type="inferred from homology"/>
<dbReference type="Proteomes" id="UP000051063">
    <property type="component" value="Unassembled WGS sequence"/>
</dbReference>
<evidence type="ECO:0000256" key="3">
    <source>
        <dbReference type="ARBA" id="ARBA00022723"/>
    </source>
</evidence>
<evidence type="ECO:0000313" key="8">
    <source>
        <dbReference type="EMBL" id="KQL48435.1"/>
    </source>
</evidence>
<dbReference type="InterPro" id="IPR051208">
    <property type="entry name" value="Class-I_Fumarase/Tartrate_DH"/>
</dbReference>
<dbReference type="Pfam" id="PF05681">
    <property type="entry name" value="Fumerase"/>
    <property type="match status" value="1"/>
</dbReference>
<dbReference type="NCBIfam" id="TIGR00722">
    <property type="entry name" value="ttdA_fumA_fumB"/>
    <property type="match status" value="1"/>
</dbReference>
<dbReference type="InterPro" id="IPR004646">
    <property type="entry name" value="Fe-S_hydro-lyase_TtdA-typ_cat"/>
</dbReference>
<comment type="similarity">
    <text evidence="1">Belongs to the class-I fumarase family.</text>
</comment>
<sequence length="280" mass="29954">MREVTYEQIVDAVKSLCIEANVELGPDVVAAMREAKEKEKSAVADEVLSQLLQNAEIAASERVPMCQDTGMAVFLVELGQDCHIVGGSLYDAVNEGIRRGYGDGYLRASIVHDPILRKNTGDNTPGIVHVELVVGNACTIHMTAKGFGSENMSCLQMMKPSDGIEAVKAFVVETVRLAGPNACPPVVVGVGLGGNFEMSAYLAKRALFRPIGERNSREDAAELELALLEQINQIGLGPQGMGGRTTALDVHVELYATHIAGLPVAVNINCHASRHKHVTL</sequence>
<evidence type="ECO:0000256" key="4">
    <source>
        <dbReference type="ARBA" id="ARBA00023004"/>
    </source>
</evidence>
<keyword evidence="4" id="KW-0408">Iron</keyword>
<dbReference type="GO" id="GO:0004333">
    <property type="term" value="F:fumarate hydratase activity"/>
    <property type="evidence" value="ECO:0007669"/>
    <property type="project" value="UniProtKB-EC"/>
</dbReference>
<evidence type="ECO:0000256" key="5">
    <source>
        <dbReference type="ARBA" id="ARBA00023014"/>
    </source>
</evidence>
<organism evidence="8 9">
    <name type="scientific">Brevibacillus choshinensis</name>
    <dbReference type="NCBI Taxonomy" id="54911"/>
    <lineage>
        <taxon>Bacteria</taxon>
        <taxon>Bacillati</taxon>
        <taxon>Bacillota</taxon>
        <taxon>Bacilli</taxon>
        <taxon>Bacillales</taxon>
        <taxon>Paenibacillaceae</taxon>
        <taxon>Brevibacillus</taxon>
    </lineage>
</organism>
<feature type="domain" description="Fe-S hydro-lyase tartrate dehydratase alpha-type catalytic" evidence="7">
    <location>
        <begin position="11"/>
        <end position="278"/>
    </location>
</feature>
<dbReference type="EMBL" id="LJJB01000007">
    <property type="protein sequence ID" value="KQL48435.1"/>
    <property type="molecule type" value="Genomic_DNA"/>
</dbReference>
<evidence type="ECO:0000256" key="6">
    <source>
        <dbReference type="ARBA" id="ARBA00023239"/>
    </source>
</evidence>
<keyword evidence="5" id="KW-0411">Iron-sulfur</keyword>